<feature type="compositionally biased region" description="Basic and acidic residues" evidence="1">
    <location>
        <begin position="148"/>
        <end position="162"/>
    </location>
</feature>
<evidence type="ECO:0000313" key="2">
    <source>
        <dbReference type="EMBL" id="KAF2429341.1"/>
    </source>
</evidence>
<reference evidence="2" key="1">
    <citation type="journal article" date="2020" name="Stud. Mycol.">
        <title>101 Dothideomycetes genomes: a test case for predicting lifestyles and emergence of pathogens.</title>
        <authorList>
            <person name="Haridas S."/>
            <person name="Albert R."/>
            <person name="Binder M."/>
            <person name="Bloem J."/>
            <person name="Labutti K."/>
            <person name="Salamov A."/>
            <person name="Andreopoulos B."/>
            <person name="Baker S."/>
            <person name="Barry K."/>
            <person name="Bills G."/>
            <person name="Bluhm B."/>
            <person name="Cannon C."/>
            <person name="Castanera R."/>
            <person name="Culley D."/>
            <person name="Daum C."/>
            <person name="Ezra D."/>
            <person name="Gonzalez J."/>
            <person name="Henrissat B."/>
            <person name="Kuo A."/>
            <person name="Liang C."/>
            <person name="Lipzen A."/>
            <person name="Lutzoni F."/>
            <person name="Magnuson J."/>
            <person name="Mondo S."/>
            <person name="Nolan M."/>
            <person name="Ohm R."/>
            <person name="Pangilinan J."/>
            <person name="Park H.-J."/>
            <person name="Ramirez L."/>
            <person name="Alfaro M."/>
            <person name="Sun H."/>
            <person name="Tritt A."/>
            <person name="Yoshinaga Y."/>
            <person name="Zwiers L.-H."/>
            <person name="Turgeon B."/>
            <person name="Goodwin S."/>
            <person name="Spatafora J."/>
            <person name="Crous P."/>
            <person name="Grigoriev I."/>
        </authorList>
    </citation>
    <scope>NUCLEOTIDE SEQUENCE</scope>
    <source>
        <strain evidence="2">CBS 130266</strain>
    </source>
</reference>
<feature type="region of interest" description="Disordered" evidence="1">
    <location>
        <begin position="132"/>
        <end position="196"/>
    </location>
</feature>
<dbReference type="OrthoDB" id="5387413at2759"/>
<proteinExistence type="predicted"/>
<organism evidence="2 3">
    <name type="scientific">Tothia fuscella</name>
    <dbReference type="NCBI Taxonomy" id="1048955"/>
    <lineage>
        <taxon>Eukaryota</taxon>
        <taxon>Fungi</taxon>
        <taxon>Dikarya</taxon>
        <taxon>Ascomycota</taxon>
        <taxon>Pezizomycotina</taxon>
        <taxon>Dothideomycetes</taxon>
        <taxon>Pleosporomycetidae</taxon>
        <taxon>Venturiales</taxon>
        <taxon>Cylindrosympodiaceae</taxon>
        <taxon>Tothia</taxon>
    </lineage>
</organism>
<keyword evidence="3" id="KW-1185">Reference proteome</keyword>
<evidence type="ECO:0000313" key="3">
    <source>
        <dbReference type="Proteomes" id="UP000800235"/>
    </source>
</evidence>
<feature type="compositionally biased region" description="Basic residues" evidence="1">
    <location>
        <begin position="133"/>
        <end position="143"/>
    </location>
</feature>
<evidence type="ECO:0000256" key="1">
    <source>
        <dbReference type="SAM" id="MobiDB-lite"/>
    </source>
</evidence>
<comment type="caution">
    <text evidence="2">The sequence shown here is derived from an EMBL/GenBank/DDBJ whole genome shotgun (WGS) entry which is preliminary data.</text>
</comment>
<sequence length="242" mass="28024">MGGTRRHDSPTGVYSRSPESPKVAFAGVTGMSRPLRNDEHWSLYYFEKHAVECRSCHDPLKVSRAGKQLCDKGHQLAIDVASLIFRRKDGDVYSRTREEGQEVRVEIPQGYDQTLSLLRAIQRAIQKGERFVKPHSHDKHYHVPSRITTEKVKHDRKDEIKPASKPTKSYDTLLVEPTSPTRRPRERAPQVYHSDSKRGSLYAVDMGELERAEKREEKLRYNLEVRQPHSSHHRRHVPSVYV</sequence>
<dbReference type="AlphaFoldDB" id="A0A9P4NQB8"/>
<accession>A0A9P4NQB8</accession>
<feature type="region of interest" description="Disordered" evidence="1">
    <location>
        <begin position="1"/>
        <end position="20"/>
    </location>
</feature>
<protein>
    <submittedName>
        <fullName evidence="2">Uncharacterized protein</fullName>
    </submittedName>
</protein>
<name>A0A9P4NQB8_9PEZI</name>
<dbReference type="EMBL" id="MU007048">
    <property type="protein sequence ID" value="KAF2429341.1"/>
    <property type="molecule type" value="Genomic_DNA"/>
</dbReference>
<dbReference type="Proteomes" id="UP000800235">
    <property type="component" value="Unassembled WGS sequence"/>
</dbReference>
<gene>
    <name evidence="2" type="ORF">EJ08DRAFT_698481</name>
</gene>